<evidence type="ECO:0000313" key="2">
    <source>
        <dbReference type="Proteomes" id="UP000750711"/>
    </source>
</evidence>
<reference evidence="1" key="1">
    <citation type="submission" date="2021-03" db="EMBL/GenBank/DDBJ databases">
        <title>Comparative genomics and phylogenomic investigation of the class Geoglossomycetes provide insights into ecological specialization and systematics.</title>
        <authorList>
            <person name="Melie T."/>
            <person name="Pirro S."/>
            <person name="Miller A.N."/>
            <person name="Quandt A."/>
        </authorList>
    </citation>
    <scope>NUCLEOTIDE SEQUENCE</scope>
    <source>
        <strain evidence="1">CAQ_001_2017</strain>
    </source>
</reference>
<dbReference type="AlphaFoldDB" id="A0A9P8LE52"/>
<gene>
    <name evidence="1" type="ORF">GP486_003003</name>
</gene>
<dbReference type="EMBL" id="JAGHQM010000373">
    <property type="protein sequence ID" value="KAH0562309.1"/>
    <property type="molecule type" value="Genomic_DNA"/>
</dbReference>
<dbReference type="InterPro" id="IPR021848">
    <property type="entry name" value="HODM_asu-like"/>
</dbReference>
<organism evidence="1 2">
    <name type="scientific">Trichoglossum hirsutum</name>
    <dbReference type="NCBI Taxonomy" id="265104"/>
    <lineage>
        <taxon>Eukaryota</taxon>
        <taxon>Fungi</taxon>
        <taxon>Dikarya</taxon>
        <taxon>Ascomycota</taxon>
        <taxon>Pezizomycotina</taxon>
        <taxon>Geoglossomycetes</taxon>
        <taxon>Geoglossales</taxon>
        <taxon>Geoglossaceae</taxon>
        <taxon>Trichoglossum</taxon>
    </lineage>
</organism>
<proteinExistence type="predicted"/>
<dbReference type="Proteomes" id="UP000750711">
    <property type="component" value="Unassembled WGS sequence"/>
</dbReference>
<comment type="caution">
    <text evidence="1">The sequence shown here is derived from an EMBL/GenBank/DDBJ whole genome shotgun (WGS) entry which is preliminary data.</text>
</comment>
<keyword evidence="2" id="KW-1185">Reference proteome</keyword>
<protein>
    <submittedName>
        <fullName evidence="1">Uncharacterized protein</fullName>
    </submittedName>
</protein>
<sequence>MQQKESVEVHNKANLRRLFKAGRYHLTMGLRKVDEKNWLTIDDNYHQLKAELLTGSKSKVLQCLPGSESACLEVLEVVLDFLIEKWPNVFERFGANNNFVRNNKTGEEFNLDEDLPLEVAARLVAEDLNVLEESGEDYILTASATCFPIGWSLEEKIGSPIDSLHKSVPGWKKEIGNSVKKYFKRMKPSNSMERSSFFVQTSPTLFHPEPLPTSAATTLKVADLIIRHEKQTFRRLPKSRAILFTVRTFMHSLVDLGAEDLENFAAAVRAWPDEMAFYKGRGFWGPVALGYCDETKESQKVNAGMSGGGAIGPCLALDLSDM</sequence>
<accession>A0A9P8LE52</accession>
<dbReference type="Pfam" id="PF11927">
    <property type="entry name" value="HODM_asu-like"/>
    <property type="match status" value="1"/>
</dbReference>
<name>A0A9P8LE52_9PEZI</name>
<evidence type="ECO:0000313" key="1">
    <source>
        <dbReference type="EMBL" id="KAH0562309.1"/>
    </source>
</evidence>